<dbReference type="Proteomes" id="UP000681722">
    <property type="component" value="Unassembled WGS sequence"/>
</dbReference>
<organism evidence="3 6">
    <name type="scientific">Didymodactylos carnosus</name>
    <dbReference type="NCBI Taxonomy" id="1234261"/>
    <lineage>
        <taxon>Eukaryota</taxon>
        <taxon>Metazoa</taxon>
        <taxon>Spiralia</taxon>
        <taxon>Gnathifera</taxon>
        <taxon>Rotifera</taxon>
        <taxon>Eurotatoria</taxon>
        <taxon>Bdelloidea</taxon>
        <taxon>Philodinida</taxon>
        <taxon>Philodinidae</taxon>
        <taxon>Didymodactylos</taxon>
    </lineage>
</organism>
<keyword evidence="1" id="KW-0732">Signal</keyword>
<feature type="signal peptide" evidence="1">
    <location>
        <begin position="1"/>
        <end position="20"/>
    </location>
</feature>
<proteinExistence type="predicted"/>
<reference evidence="3" key="1">
    <citation type="submission" date="2021-02" db="EMBL/GenBank/DDBJ databases">
        <authorList>
            <person name="Nowell W R."/>
        </authorList>
    </citation>
    <scope>NUCLEOTIDE SEQUENCE</scope>
</reference>
<evidence type="ECO:0000313" key="2">
    <source>
        <dbReference type="EMBL" id="CAF1369925.1"/>
    </source>
</evidence>
<gene>
    <name evidence="3" type="ORF">GPM918_LOCUS37326</name>
    <name evidence="2" type="ORF">OVA965_LOCUS31625</name>
    <name evidence="5" type="ORF">SRO942_LOCUS38088</name>
    <name evidence="4" type="ORF">TMI583_LOCUS32458</name>
</gene>
<name>A0A815UGK1_9BILA</name>
<protein>
    <submittedName>
        <fullName evidence="3">Uncharacterized protein</fullName>
    </submittedName>
</protein>
<dbReference type="EMBL" id="CAJNOK010023938">
    <property type="protein sequence ID" value="CAF1369925.1"/>
    <property type="molecule type" value="Genomic_DNA"/>
</dbReference>
<evidence type="ECO:0000313" key="6">
    <source>
        <dbReference type="Proteomes" id="UP000663829"/>
    </source>
</evidence>
<dbReference type="Proteomes" id="UP000682733">
    <property type="component" value="Unassembled WGS sequence"/>
</dbReference>
<dbReference type="Proteomes" id="UP000677228">
    <property type="component" value="Unassembled WGS sequence"/>
</dbReference>
<sequence length="102" mass="11711">MKVLIFVLLTTLVLLTCVLAHPILQTIVINGHEWIVPNEPGWEEVLTEADALRELYYRNCQSNTECRGAIDLLEKVFSKYPVSAKYITDESSIADRIFKWGR</sequence>
<evidence type="ECO:0000313" key="3">
    <source>
        <dbReference type="EMBL" id="CAF1515877.1"/>
    </source>
</evidence>
<comment type="caution">
    <text evidence="3">The sequence shown here is derived from an EMBL/GenBank/DDBJ whole genome shotgun (WGS) entry which is preliminary data.</text>
</comment>
<feature type="chain" id="PRO_5036228951" evidence="1">
    <location>
        <begin position="21"/>
        <end position="102"/>
    </location>
</feature>
<accession>A0A815UGK1</accession>
<evidence type="ECO:0000313" key="4">
    <source>
        <dbReference type="EMBL" id="CAF4179102.1"/>
    </source>
</evidence>
<evidence type="ECO:0000313" key="5">
    <source>
        <dbReference type="EMBL" id="CAF4375813.1"/>
    </source>
</evidence>
<dbReference type="EMBL" id="CAJOBA010045603">
    <property type="protein sequence ID" value="CAF4179102.1"/>
    <property type="molecule type" value="Genomic_DNA"/>
</dbReference>
<dbReference type="Proteomes" id="UP000663829">
    <property type="component" value="Unassembled WGS sequence"/>
</dbReference>
<evidence type="ECO:0000256" key="1">
    <source>
        <dbReference type="SAM" id="SignalP"/>
    </source>
</evidence>
<dbReference type="OrthoDB" id="9995667at2759"/>
<dbReference type="EMBL" id="CAJOBC010089011">
    <property type="protein sequence ID" value="CAF4375813.1"/>
    <property type="molecule type" value="Genomic_DNA"/>
</dbReference>
<keyword evidence="6" id="KW-1185">Reference proteome</keyword>
<dbReference type="AlphaFoldDB" id="A0A815UGK1"/>
<dbReference type="EMBL" id="CAJNOQ010023468">
    <property type="protein sequence ID" value="CAF1515877.1"/>
    <property type="molecule type" value="Genomic_DNA"/>
</dbReference>